<feature type="domain" description="N-acetyltransferase" evidence="1">
    <location>
        <begin position="100"/>
        <end position="242"/>
    </location>
</feature>
<dbReference type="SUPFAM" id="SSF55729">
    <property type="entry name" value="Acyl-CoA N-acyltransferases (Nat)"/>
    <property type="match status" value="1"/>
</dbReference>
<keyword evidence="3" id="KW-1185">Reference proteome</keyword>
<dbReference type="RefSeq" id="WP_348737438.1">
    <property type="nucleotide sequence ID" value="NZ_CAXJRC010000008.1"/>
</dbReference>
<dbReference type="InterPro" id="IPR000182">
    <property type="entry name" value="GNAT_dom"/>
</dbReference>
<accession>A0ABP1F9Z3</accession>
<reference evidence="2 3" key="1">
    <citation type="submission" date="2024-05" db="EMBL/GenBank/DDBJ databases">
        <authorList>
            <person name="Duchaud E."/>
        </authorList>
    </citation>
    <scope>NUCLEOTIDE SEQUENCE [LARGE SCALE GENOMIC DNA]</scope>
    <source>
        <strain evidence="2">Ena-SAMPLE-TAB-13-05-2024-13:56:06:370-140305</strain>
    </source>
</reference>
<comment type="caution">
    <text evidence="2">The sequence shown here is derived from an EMBL/GenBank/DDBJ whole genome shotgun (WGS) entry which is preliminary data.</text>
</comment>
<dbReference type="Pfam" id="PF00583">
    <property type="entry name" value="Acetyltransf_1"/>
    <property type="match status" value="1"/>
</dbReference>
<protein>
    <submittedName>
        <fullName evidence="2">N-acetyltransferase domain-containing protein</fullName>
    </submittedName>
</protein>
<dbReference type="PROSITE" id="PS51186">
    <property type="entry name" value="GNAT"/>
    <property type="match status" value="1"/>
</dbReference>
<gene>
    <name evidence="2" type="ORF">T190115A13A_170059</name>
</gene>
<sequence length="242" mass="28230">MNTYQLNIQNLTTLWKIAGKTFSCYYTANEIHSVYLKNSSWPNRIWINTPLNHTIADDLKKQMTNLKGVTFSYFNRSKQKSSLVDTPSFSIKSIQYGMHLDLRNMKKYQFHNSLNFIQVHNKEEAILWSDTFYQAFNYIISVETLLKTLKDIQYFLVFNEEEIIGTVVLFNTYKIAGIHSLGIIPSQRNKGFASKIMKEIINLAIDKNMDTATLQASEMAKNMYLNLGFTFDFLMENYLLNE</sequence>
<evidence type="ECO:0000313" key="2">
    <source>
        <dbReference type="EMBL" id="CAL2105636.1"/>
    </source>
</evidence>
<evidence type="ECO:0000313" key="3">
    <source>
        <dbReference type="Proteomes" id="UP001497602"/>
    </source>
</evidence>
<name>A0ABP1F9Z3_9FLAO</name>
<evidence type="ECO:0000259" key="1">
    <source>
        <dbReference type="PROSITE" id="PS51186"/>
    </source>
</evidence>
<dbReference type="InterPro" id="IPR016181">
    <property type="entry name" value="Acyl_CoA_acyltransferase"/>
</dbReference>
<dbReference type="Proteomes" id="UP001497602">
    <property type="component" value="Unassembled WGS sequence"/>
</dbReference>
<proteinExistence type="predicted"/>
<dbReference type="EMBL" id="CAXJRC010000008">
    <property type="protein sequence ID" value="CAL2105636.1"/>
    <property type="molecule type" value="Genomic_DNA"/>
</dbReference>
<dbReference type="Gene3D" id="3.40.630.30">
    <property type="match status" value="1"/>
</dbReference>
<organism evidence="2 3">
    <name type="scientific">Tenacibaculum vairaonense</name>
    <dbReference type="NCBI Taxonomy" id="3137860"/>
    <lineage>
        <taxon>Bacteria</taxon>
        <taxon>Pseudomonadati</taxon>
        <taxon>Bacteroidota</taxon>
        <taxon>Flavobacteriia</taxon>
        <taxon>Flavobacteriales</taxon>
        <taxon>Flavobacteriaceae</taxon>
        <taxon>Tenacibaculum</taxon>
    </lineage>
</organism>